<accession>A0A0P6XUJ8</accession>
<dbReference type="PANTHER" id="PTHR10937">
    <property type="entry name" value="GLUCOSAMINE--FRUCTOSE-6-PHOSPHATE AMINOTRANSFERASE, ISOMERIZING"/>
    <property type="match status" value="1"/>
</dbReference>
<evidence type="ECO:0000256" key="2">
    <source>
        <dbReference type="ARBA" id="ARBA00012916"/>
    </source>
</evidence>
<evidence type="ECO:0000313" key="6">
    <source>
        <dbReference type="EMBL" id="KPL83948.1"/>
    </source>
</evidence>
<dbReference type="Proteomes" id="UP000050544">
    <property type="component" value="Unassembled WGS sequence"/>
</dbReference>
<dbReference type="EC" id="2.6.1.16" evidence="2"/>
<dbReference type="EMBL" id="LGKO01000002">
    <property type="protein sequence ID" value="KPL83948.1"/>
    <property type="molecule type" value="Genomic_DNA"/>
</dbReference>
<dbReference type="PATRIC" id="fig|869279.4.peg.339"/>
<dbReference type="InterPro" id="IPR035466">
    <property type="entry name" value="GlmS/AgaS_SIS"/>
</dbReference>
<evidence type="ECO:0000256" key="4">
    <source>
        <dbReference type="ARBA" id="ARBA00022737"/>
    </source>
</evidence>
<dbReference type="GO" id="GO:0006002">
    <property type="term" value="P:fructose 6-phosphate metabolic process"/>
    <property type="evidence" value="ECO:0007669"/>
    <property type="project" value="TreeGrafter"/>
</dbReference>
<dbReference type="InterPro" id="IPR046348">
    <property type="entry name" value="SIS_dom_sf"/>
</dbReference>
<dbReference type="PANTHER" id="PTHR10937:SF0">
    <property type="entry name" value="GLUTAMINE--FRUCTOSE-6-PHOSPHATE TRANSAMINASE (ISOMERIZING)"/>
    <property type="match status" value="1"/>
</dbReference>
<dbReference type="GO" id="GO:0006047">
    <property type="term" value="P:UDP-N-acetylglucosamine metabolic process"/>
    <property type="evidence" value="ECO:0007669"/>
    <property type="project" value="TreeGrafter"/>
</dbReference>
<dbReference type="GO" id="GO:0004360">
    <property type="term" value="F:glutamine-fructose-6-phosphate transaminase (isomerizing) activity"/>
    <property type="evidence" value="ECO:0007669"/>
    <property type="project" value="UniProtKB-EC"/>
</dbReference>
<protein>
    <recommendedName>
        <fullName evidence="3">Glutamine--fructose-6-phosphate aminotransferase [isomerizing]</fullName>
        <ecNumber evidence="2">2.6.1.16</ecNumber>
    </recommendedName>
</protein>
<dbReference type="GO" id="GO:0005829">
    <property type="term" value="C:cytosol"/>
    <property type="evidence" value="ECO:0007669"/>
    <property type="project" value="TreeGrafter"/>
</dbReference>
<dbReference type="PROSITE" id="PS51464">
    <property type="entry name" value="SIS"/>
    <property type="match status" value="2"/>
</dbReference>
<comment type="caution">
    <text evidence="6">The sequence shown here is derived from an EMBL/GenBank/DDBJ whole genome shotgun (WGS) entry which is preliminary data.</text>
</comment>
<name>A0A0P6XUJ8_9CHLR</name>
<gene>
    <name evidence="6" type="ORF">SE15_01695</name>
</gene>
<dbReference type="GO" id="GO:0097367">
    <property type="term" value="F:carbohydrate derivative binding"/>
    <property type="evidence" value="ECO:0007669"/>
    <property type="project" value="InterPro"/>
</dbReference>
<dbReference type="STRING" id="869279.SE15_01695"/>
<comment type="catalytic activity">
    <reaction evidence="1">
        <text>D-fructose 6-phosphate + L-glutamine = D-glucosamine 6-phosphate + L-glutamate</text>
        <dbReference type="Rhea" id="RHEA:13237"/>
        <dbReference type="ChEBI" id="CHEBI:29985"/>
        <dbReference type="ChEBI" id="CHEBI:58359"/>
        <dbReference type="ChEBI" id="CHEBI:58725"/>
        <dbReference type="ChEBI" id="CHEBI:61527"/>
        <dbReference type="EC" id="2.6.1.16"/>
    </reaction>
</comment>
<evidence type="ECO:0000256" key="1">
    <source>
        <dbReference type="ARBA" id="ARBA00001031"/>
    </source>
</evidence>
<organism evidence="6 7">
    <name type="scientific">Thermanaerothrix daxensis</name>
    <dbReference type="NCBI Taxonomy" id="869279"/>
    <lineage>
        <taxon>Bacteria</taxon>
        <taxon>Bacillati</taxon>
        <taxon>Chloroflexota</taxon>
        <taxon>Anaerolineae</taxon>
        <taxon>Anaerolineales</taxon>
        <taxon>Anaerolineaceae</taxon>
        <taxon>Thermanaerothrix</taxon>
    </lineage>
</organism>
<reference evidence="6 7" key="1">
    <citation type="submission" date="2015-07" db="EMBL/GenBank/DDBJ databases">
        <title>Whole genome sequence of Thermanaerothrix daxensis DSM 23592.</title>
        <authorList>
            <person name="Hemp J."/>
            <person name="Ward L.M."/>
            <person name="Pace L.A."/>
            <person name="Fischer W.W."/>
        </authorList>
    </citation>
    <scope>NUCLEOTIDE SEQUENCE [LARGE SCALE GENOMIC DNA]</scope>
    <source>
        <strain evidence="6 7">GNS-1</strain>
    </source>
</reference>
<dbReference type="SUPFAM" id="SSF53697">
    <property type="entry name" value="SIS domain"/>
    <property type="match status" value="1"/>
</dbReference>
<dbReference type="RefSeq" id="WP_054520368.1">
    <property type="nucleotide sequence ID" value="NZ_LGKO01000002.1"/>
</dbReference>
<sequence length="345" mass="37177">MPVPYIDDILSQAEGLKEALEEFDPQPLETVCRFIEMGKYDRVILTGMGASFYGAYPAWLKLCGLGLPVILWDTAELLHYALPQVGSRTLLWVISQSGESAEIHRLLERLTAPRPGLLLGVTNNPTSTLARAAEVVLPLHAGNEHMVSTRTYINTIAVTLLAAAALSGESVSAWKEILWQGQAGMEAYLNAWPQHLAALREQAGKLNRLFLLGRGPSLASAQEGALVLKEAAKFPAEGMGAAQFRHGPLEIVEPGIAVWLFGGAQATYELNRGLGLEIQGYGGQVTWLSPTSVEGLPWLSLPAVPEAALPLVEILPVQALSVALAEASAREPGQFRYIGKITDQE</sequence>
<feature type="domain" description="SIS" evidence="5">
    <location>
        <begin position="31"/>
        <end position="176"/>
    </location>
</feature>
<dbReference type="Gene3D" id="3.40.50.10490">
    <property type="entry name" value="Glucose-6-phosphate isomerase like protein, domain 1"/>
    <property type="match status" value="2"/>
</dbReference>
<dbReference type="Pfam" id="PF01380">
    <property type="entry name" value="SIS"/>
    <property type="match status" value="2"/>
</dbReference>
<feature type="domain" description="SIS" evidence="5">
    <location>
        <begin position="196"/>
        <end position="335"/>
    </location>
</feature>
<proteinExistence type="predicted"/>
<dbReference type="CDD" id="cd05009">
    <property type="entry name" value="SIS_GlmS_GlmD_2"/>
    <property type="match status" value="1"/>
</dbReference>
<evidence type="ECO:0000313" key="7">
    <source>
        <dbReference type="Proteomes" id="UP000050544"/>
    </source>
</evidence>
<dbReference type="CDD" id="cd05008">
    <property type="entry name" value="SIS_GlmS_GlmD_1"/>
    <property type="match status" value="1"/>
</dbReference>
<evidence type="ECO:0000259" key="5">
    <source>
        <dbReference type="PROSITE" id="PS51464"/>
    </source>
</evidence>
<dbReference type="GO" id="GO:0006487">
    <property type="term" value="P:protein N-linked glycosylation"/>
    <property type="evidence" value="ECO:0007669"/>
    <property type="project" value="TreeGrafter"/>
</dbReference>
<dbReference type="OrthoDB" id="9782098at2"/>
<dbReference type="InterPro" id="IPR035490">
    <property type="entry name" value="GlmS/FrlB_SIS"/>
</dbReference>
<evidence type="ECO:0000256" key="3">
    <source>
        <dbReference type="ARBA" id="ARBA00016090"/>
    </source>
</evidence>
<keyword evidence="7" id="KW-1185">Reference proteome</keyword>
<keyword evidence="4" id="KW-0677">Repeat</keyword>
<dbReference type="InterPro" id="IPR001347">
    <property type="entry name" value="SIS_dom"/>
</dbReference>
<dbReference type="AlphaFoldDB" id="A0A0P6XUJ8"/>